<dbReference type="Pfam" id="PF22673">
    <property type="entry name" value="MCP-like_PDC_1"/>
    <property type="match status" value="1"/>
</dbReference>
<dbReference type="Gene3D" id="3.30.450.20">
    <property type="entry name" value="PAS domain"/>
    <property type="match status" value="2"/>
</dbReference>
<evidence type="ECO:0000256" key="1">
    <source>
        <dbReference type="ARBA" id="ARBA00022692"/>
    </source>
</evidence>
<dbReference type="PROSITE" id="PS50885">
    <property type="entry name" value="HAMP"/>
    <property type="match status" value="1"/>
</dbReference>
<comment type="caution">
    <text evidence="9">The sequence shown here is derived from an EMBL/GenBank/DDBJ whole genome shotgun (WGS) entry which is preliminary data.</text>
</comment>
<name>A0A8J3RP17_9ACTN</name>
<keyword evidence="1 6" id="KW-0812">Transmembrane</keyword>
<dbReference type="AlphaFoldDB" id="A0A8J3RP17"/>
<comment type="similarity">
    <text evidence="4">Belongs to the methyl-accepting chemotaxis (MCP) protein family.</text>
</comment>
<keyword evidence="3 5" id="KW-0807">Transducer</keyword>
<dbReference type="CDD" id="cd12913">
    <property type="entry name" value="PDC1_MCP_like"/>
    <property type="match status" value="1"/>
</dbReference>
<dbReference type="Proteomes" id="UP000616724">
    <property type="component" value="Unassembled WGS sequence"/>
</dbReference>
<gene>
    <name evidence="9" type="ORF">Plo01_35230</name>
</gene>
<keyword evidence="6" id="KW-0472">Membrane</keyword>
<evidence type="ECO:0000313" key="10">
    <source>
        <dbReference type="Proteomes" id="UP000616724"/>
    </source>
</evidence>
<reference evidence="9 10" key="1">
    <citation type="submission" date="2021-01" db="EMBL/GenBank/DDBJ databases">
        <title>Whole genome shotgun sequence of Planobispora longispora NBRC 13918.</title>
        <authorList>
            <person name="Komaki H."/>
            <person name="Tamura T."/>
        </authorList>
    </citation>
    <scope>NUCLEOTIDE SEQUENCE [LARGE SCALE GENOMIC DNA]</scope>
    <source>
        <strain evidence="9 10">NBRC 13918</strain>
    </source>
</reference>
<dbReference type="PANTHER" id="PTHR32089">
    <property type="entry name" value="METHYL-ACCEPTING CHEMOTAXIS PROTEIN MCPB"/>
    <property type="match status" value="1"/>
</dbReference>
<dbReference type="Pfam" id="PF00015">
    <property type="entry name" value="MCPsignal"/>
    <property type="match status" value="1"/>
</dbReference>
<feature type="domain" description="HAMP" evidence="8">
    <location>
        <begin position="336"/>
        <end position="390"/>
    </location>
</feature>
<dbReference type="GO" id="GO:0016020">
    <property type="term" value="C:membrane"/>
    <property type="evidence" value="ECO:0007669"/>
    <property type="project" value="InterPro"/>
</dbReference>
<evidence type="ECO:0000259" key="8">
    <source>
        <dbReference type="PROSITE" id="PS50885"/>
    </source>
</evidence>
<dbReference type="EMBL" id="BOOH01000024">
    <property type="protein sequence ID" value="GIH77094.1"/>
    <property type="molecule type" value="Genomic_DNA"/>
</dbReference>
<feature type="transmembrane region" description="Helical" evidence="6">
    <location>
        <begin position="316"/>
        <end position="338"/>
    </location>
</feature>
<dbReference type="Pfam" id="PF00672">
    <property type="entry name" value="HAMP"/>
    <property type="match status" value="1"/>
</dbReference>
<dbReference type="InterPro" id="IPR004089">
    <property type="entry name" value="MCPsignal_dom"/>
</dbReference>
<keyword evidence="10" id="KW-1185">Reference proteome</keyword>
<dbReference type="InterPro" id="IPR003660">
    <property type="entry name" value="HAMP_dom"/>
</dbReference>
<accession>A0A8J3RP17</accession>
<evidence type="ECO:0000259" key="7">
    <source>
        <dbReference type="PROSITE" id="PS50111"/>
    </source>
</evidence>
<organism evidence="9 10">
    <name type="scientific">Planobispora longispora</name>
    <dbReference type="NCBI Taxonomy" id="28887"/>
    <lineage>
        <taxon>Bacteria</taxon>
        <taxon>Bacillati</taxon>
        <taxon>Actinomycetota</taxon>
        <taxon>Actinomycetes</taxon>
        <taxon>Streptosporangiales</taxon>
        <taxon>Streptosporangiaceae</taxon>
        <taxon>Planobispora</taxon>
    </lineage>
</organism>
<dbReference type="PANTHER" id="PTHR32089:SF112">
    <property type="entry name" value="LYSOZYME-LIKE PROTEIN-RELATED"/>
    <property type="match status" value="1"/>
</dbReference>
<feature type="domain" description="Methyl-accepting transducer" evidence="7">
    <location>
        <begin position="395"/>
        <end position="624"/>
    </location>
</feature>
<dbReference type="RefSeq" id="WP_203891686.1">
    <property type="nucleotide sequence ID" value="NZ_BOOH01000024.1"/>
</dbReference>
<evidence type="ECO:0000256" key="3">
    <source>
        <dbReference type="ARBA" id="ARBA00023224"/>
    </source>
</evidence>
<dbReference type="SMART" id="SM00304">
    <property type="entry name" value="HAMP"/>
    <property type="match status" value="3"/>
</dbReference>
<evidence type="ECO:0000256" key="4">
    <source>
        <dbReference type="ARBA" id="ARBA00029447"/>
    </source>
</evidence>
<sequence>MHNIRTRLVASVLTVVVLAIAVLFAIVTVESGDLSRRQAEKYAEELARREAGEVARLIDGAAHAAHALAGVMASLKSAGRTDRAAVSNLVRDTLARHPEFVGMSTGWEPGAFDGRDAAFRGSAQSDATGRFIPYWYRDGGELKVAALTDYETPGAGDWYLVPRETGKDLVVEPYVYPVNGEDVLMTTATAPIMVDGAFHGVVTVDLALADLRTALLAEKPYGTGYLALVTAAGSVLAHPKQDLLGKPLPGALAADMKKVLEGKDTLRTTRHDEQFGEEATAVVTPVTLATGDTWALAVSVPEGTIAAESDGVRRTVLLAALAACLAAGAVVWFLGTGLTRPIVRLRDRLAEIADGDSDLTQRVDEARRDEIGALGAAFNRFTAKIADMVRQIDDKAEGVTASARSLSMISNELRDGAERTAGRTEAVSGAATKVSANIETVAAGAEEMDASIREIAYSTTEAAQVGTRAAEVAQSTTETIAKLGDSSTEIGAVVKTINSIAEQTNLLALNATIEAARAGDAGKGFAVVASEVKDLAQETAKATEDITSRVRAIQDDTDAAIAAIHEIVQVVDRVNGLQTTIAGAVEEQSATTREMSRNVAEAAAGSADIAYTIGEVTGAVQATTAGSGATEQAARELSVLAGELKSLVGRFRF</sequence>
<dbReference type="GO" id="GO:0007165">
    <property type="term" value="P:signal transduction"/>
    <property type="evidence" value="ECO:0007669"/>
    <property type="project" value="UniProtKB-KW"/>
</dbReference>
<keyword evidence="2 6" id="KW-1133">Transmembrane helix</keyword>
<dbReference type="CDD" id="cd06225">
    <property type="entry name" value="HAMP"/>
    <property type="match status" value="1"/>
</dbReference>
<dbReference type="SUPFAM" id="SSF58104">
    <property type="entry name" value="Methyl-accepting chemotaxis protein (MCP) signaling domain"/>
    <property type="match status" value="1"/>
</dbReference>
<proteinExistence type="inferred from homology"/>
<dbReference type="Gene3D" id="1.10.287.950">
    <property type="entry name" value="Methyl-accepting chemotaxis protein"/>
    <property type="match status" value="1"/>
</dbReference>
<evidence type="ECO:0000256" key="2">
    <source>
        <dbReference type="ARBA" id="ARBA00022989"/>
    </source>
</evidence>
<dbReference type="SMART" id="SM00283">
    <property type="entry name" value="MA"/>
    <property type="match status" value="1"/>
</dbReference>
<dbReference type="PROSITE" id="PS50111">
    <property type="entry name" value="CHEMOTAXIS_TRANSDUC_2"/>
    <property type="match status" value="1"/>
</dbReference>
<evidence type="ECO:0000256" key="6">
    <source>
        <dbReference type="SAM" id="Phobius"/>
    </source>
</evidence>
<protein>
    <submittedName>
        <fullName evidence="9">Chemotaxis protein</fullName>
    </submittedName>
</protein>
<evidence type="ECO:0000313" key="9">
    <source>
        <dbReference type="EMBL" id="GIH77094.1"/>
    </source>
</evidence>
<evidence type="ECO:0000256" key="5">
    <source>
        <dbReference type="PROSITE-ProRule" id="PRU00284"/>
    </source>
</evidence>